<protein>
    <recommendedName>
        <fullName evidence="1">HTH cro/C1-type domain-containing protein</fullName>
    </recommendedName>
</protein>
<dbReference type="Proteomes" id="UP001500888">
    <property type="component" value="Unassembled WGS sequence"/>
</dbReference>
<name>A0ABP7J7B4_9ACTN</name>
<dbReference type="SMART" id="SM00530">
    <property type="entry name" value="HTH_XRE"/>
    <property type="match status" value="1"/>
</dbReference>
<gene>
    <name evidence="2" type="ORF">GCM10022226_68380</name>
</gene>
<keyword evidence="3" id="KW-1185">Reference proteome</keyword>
<dbReference type="Gene3D" id="1.10.260.40">
    <property type="entry name" value="lambda repressor-like DNA-binding domains"/>
    <property type="match status" value="1"/>
</dbReference>
<dbReference type="InterPro" id="IPR001387">
    <property type="entry name" value="Cro/C1-type_HTH"/>
</dbReference>
<evidence type="ECO:0000259" key="1">
    <source>
        <dbReference type="PROSITE" id="PS50943"/>
    </source>
</evidence>
<comment type="caution">
    <text evidence="2">The sequence shown here is derived from an EMBL/GenBank/DDBJ whole genome shotgun (WGS) entry which is preliminary data.</text>
</comment>
<reference evidence="3" key="1">
    <citation type="journal article" date="2019" name="Int. J. Syst. Evol. Microbiol.">
        <title>The Global Catalogue of Microorganisms (GCM) 10K type strain sequencing project: providing services to taxonomists for standard genome sequencing and annotation.</title>
        <authorList>
            <consortium name="The Broad Institute Genomics Platform"/>
            <consortium name="The Broad Institute Genome Sequencing Center for Infectious Disease"/>
            <person name="Wu L."/>
            <person name="Ma J."/>
        </authorList>
    </citation>
    <scope>NUCLEOTIDE SEQUENCE [LARGE SCALE GENOMIC DNA]</scope>
    <source>
        <strain evidence="3">JCM 16908</strain>
    </source>
</reference>
<evidence type="ECO:0000313" key="3">
    <source>
        <dbReference type="Proteomes" id="UP001500888"/>
    </source>
</evidence>
<evidence type="ECO:0000313" key="2">
    <source>
        <dbReference type="EMBL" id="GAA3836763.1"/>
    </source>
</evidence>
<dbReference type="PROSITE" id="PS50943">
    <property type="entry name" value="HTH_CROC1"/>
    <property type="match status" value="1"/>
</dbReference>
<proteinExistence type="predicted"/>
<dbReference type="Pfam" id="PF13560">
    <property type="entry name" value="HTH_31"/>
    <property type="match status" value="1"/>
</dbReference>
<accession>A0ABP7J7B4</accession>
<dbReference type="SUPFAM" id="SSF47413">
    <property type="entry name" value="lambda repressor-like DNA-binding domains"/>
    <property type="match status" value="1"/>
</dbReference>
<dbReference type="EMBL" id="BAAAZR010000039">
    <property type="protein sequence ID" value="GAA3836763.1"/>
    <property type="molecule type" value="Genomic_DNA"/>
</dbReference>
<dbReference type="RefSeq" id="WP_344950134.1">
    <property type="nucleotide sequence ID" value="NZ_BAAAZR010000039.1"/>
</dbReference>
<sequence>MNVMEGPALQQESFCSLLRNLRIRAGLTQQHLADLSALSVRAIRDLESGRVHRPRLETVRLLADGLGLEGRARARFVSKATEGVAQGAYPPATGTTIAAAPLTDGVTLSIMREDPSPGVAPPDGAIRQVSVIRLDDGDQPGHLLLEIKMWRGDSADHAAMPPRELSVEAG</sequence>
<dbReference type="CDD" id="cd00093">
    <property type="entry name" value="HTH_XRE"/>
    <property type="match status" value="1"/>
</dbReference>
<organism evidence="2 3">
    <name type="scientific">Sphaerisporangium flaviroseum</name>
    <dbReference type="NCBI Taxonomy" id="509199"/>
    <lineage>
        <taxon>Bacteria</taxon>
        <taxon>Bacillati</taxon>
        <taxon>Actinomycetota</taxon>
        <taxon>Actinomycetes</taxon>
        <taxon>Streptosporangiales</taxon>
        <taxon>Streptosporangiaceae</taxon>
        <taxon>Sphaerisporangium</taxon>
    </lineage>
</organism>
<feature type="domain" description="HTH cro/C1-type" evidence="1">
    <location>
        <begin position="18"/>
        <end position="73"/>
    </location>
</feature>
<dbReference type="InterPro" id="IPR010982">
    <property type="entry name" value="Lambda_DNA-bd_dom_sf"/>
</dbReference>